<name>A0A7J0CV87_STRMI</name>
<reference evidence="2 3" key="1">
    <citation type="submission" date="2020-05" db="EMBL/GenBank/DDBJ databases">
        <title>Whole genome shotgun sequence of Streptomyces microflavus NBRC 13062.</title>
        <authorList>
            <person name="Komaki H."/>
            <person name="Tamura T."/>
        </authorList>
    </citation>
    <scope>NUCLEOTIDE SEQUENCE [LARGE SCALE GENOMIC DNA]</scope>
    <source>
        <strain evidence="2 3">NBRC 13062</strain>
    </source>
</reference>
<feature type="compositionally biased region" description="Low complexity" evidence="1">
    <location>
        <begin position="24"/>
        <end position="39"/>
    </location>
</feature>
<feature type="compositionally biased region" description="Basic and acidic residues" evidence="1">
    <location>
        <begin position="50"/>
        <end position="71"/>
    </location>
</feature>
<feature type="region of interest" description="Disordered" evidence="1">
    <location>
        <begin position="22"/>
        <end position="120"/>
    </location>
</feature>
<feature type="compositionally biased region" description="Low complexity" evidence="1">
    <location>
        <begin position="72"/>
        <end position="90"/>
    </location>
</feature>
<proteinExistence type="predicted"/>
<sequence>MFGGALLLQLLPPALPVTAVRGSAAEPAPAPADQLAPAAYDGEPGGVGRGQRDDVGARLRLGADRTSERSQPRSSSKSGRSVGSWRSSDSTTGRSAPHSSAKAGGSAHTIWTSSAALSSG</sequence>
<feature type="compositionally biased region" description="Polar residues" evidence="1">
    <location>
        <begin position="109"/>
        <end position="120"/>
    </location>
</feature>
<accession>A0A7J0CV87</accession>
<protein>
    <submittedName>
        <fullName evidence="2">Uncharacterized protein</fullName>
    </submittedName>
</protein>
<evidence type="ECO:0000313" key="3">
    <source>
        <dbReference type="Proteomes" id="UP000498740"/>
    </source>
</evidence>
<dbReference type="EMBL" id="BLWD01000001">
    <property type="protein sequence ID" value="GFN06461.1"/>
    <property type="molecule type" value="Genomic_DNA"/>
</dbReference>
<organism evidence="2 3">
    <name type="scientific">Streptomyces microflavus</name>
    <name type="common">Streptomyces lipmanii</name>
    <dbReference type="NCBI Taxonomy" id="1919"/>
    <lineage>
        <taxon>Bacteria</taxon>
        <taxon>Bacillati</taxon>
        <taxon>Actinomycetota</taxon>
        <taxon>Actinomycetes</taxon>
        <taxon>Kitasatosporales</taxon>
        <taxon>Streptomycetaceae</taxon>
        <taxon>Streptomyces</taxon>
    </lineage>
</organism>
<comment type="caution">
    <text evidence="2">The sequence shown here is derived from an EMBL/GenBank/DDBJ whole genome shotgun (WGS) entry which is preliminary data.</text>
</comment>
<evidence type="ECO:0000256" key="1">
    <source>
        <dbReference type="SAM" id="MobiDB-lite"/>
    </source>
</evidence>
<evidence type="ECO:0000313" key="2">
    <source>
        <dbReference type="EMBL" id="GFN06461.1"/>
    </source>
</evidence>
<dbReference type="AlphaFoldDB" id="A0A7J0CV87"/>
<dbReference type="Proteomes" id="UP000498740">
    <property type="component" value="Unassembled WGS sequence"/>
</dbReference>
<gene>
    <name evidence="2" type="ORF">Smic_50170</name>
</gene>